<proteinExistence type="predicted"/>
<dbReference type="AlphaFoldDB" id="A0A8T6R3P9"/>
<dbReference type="InterPro" id="IPR038056">
    <property type="entry name" value="YjbR-like_sf"/>
</dbReference>
<keyword evidence="1" id="KW-0238">DNA-binding</keyword>
<dbReference type="SUPFAM" id="SSF142906">
    <property type="entry name" value="YjbR-like"/>
    <property type="match status" value="1"/>
</dbReference>
<gene>
    <name evidence="1" type="ORF">EPD83_004935</name>
</gene>
<dbReference type="GO" id="GO:0003677">
    <property type="term" value="F:DNA binding"/>
    <property type="evidence" value="ECO:0007669"/>
    <property type="project" value="UniProtKB-KW"/>
</dbReference>
<dbReference type="RefSeq" id="WP_165566278.1">
    <property type="nucleotide sequence ID" value="NZ_SAYU02000010.1"/>
</dbReference>
<comment type="caution">
    <text evidence="1">The sequence shown here is derived from an EMBL/GenBank/DDBJ whole genome shotgun (WGS) entry which is preliminary data.</text>
</comment>
<evidence type="ECO:0000313" key="1">
    <source>
        <dbReference type="EMBL" id="NHA67405.1"/>
    </source>
</evidence>
<evidence type="ECO:0000313" key="2">
    <source>
        <dbReference type="Proteomes" id="UP000287866"/>
    </source>
</evidence>
<dbReference type="Pfam" id="PF04237">
    <property type="entry name" value="YjbR"/>
    <property type="match status" value="1"/>
</dbReference>
<name>A0A8T6R3P9_9MICO</name>
<reference evidence="1" key="1">
    <citation type="submission" date="2020-03" db="EMBL/GenBank/DDBJ databases">
        <title>Phycicoccus flavus sp. nov., a novel endophytic actinobacterium isolated from branch of Kandelia candel.</title>
        <authorList>
            <person name="Tuo L."/>
        </authorList>
    </citation>
    <scope>NUCLEOTIDE SEQUENCE</scope>
    <source>
        <strain evidence="1">CMS6Z-2</strain>
    </source>
</reference>
<keyword evidence="2" id="KW-1185">Reference proteome</keyword>
<dbReference type="EMBL" id="SAYU02000010">
    <property type="protein sequence ID" value="NHA67405.1"/>
    <property type="molecule type" value="Genomic_DNA"/>
</dbReference>
<dbReference type="Proteomes" id="UP000287866">
    <property type="component" value="Unassembled WGS sequence"/>
</dbReference>
<organism evidence="1 2">
    <name type="scientific">Phycicoccus flavus</name>
    <dbReference type="NCBI Taxonomy" id="2502783"/>
    <lineage>
        <taxon>Bacteria</taxon>
        <taxon>Bacillati</taxon>
        <taxon>Actinomycetota</taxon>
        <taxon>Actinomycetes</taxon>
        <taxon>Micrococcales</taxon>
        <taxon>Intrasporangiaceae</taxon>
        <taxon>Phycicoccus</taxon>
    </lineage>
</organism>
<accession>A0A8T6R3P9</accession>
<dbReference type="InterPro" id="IPR058532">
    <property type="entry name" value="YjbR/MT2646/Rv2570-like"/>
</dbReference>
<sequence>MAHPPRFEEDDPLLARVRQIALALPGASEKVSHGRPTFFTTKVFAIFGGVVKGDHGSDALRQALVFRPDDDERPALLEDPRVSVPGYEGASGWLALDLRATPDWAEVAELVESSYRATAPARRVAELDARGTG</sequence>
<protein>
    <submittedName>
        <fullName evidence="1">MmcQ/YjbR family DNA-binding protein</fullName>
    </submittedName>
</protein>
<dbReference type="Gene3D" id="3.90.1150.30">
    <property type="match status" value="1"/>
</dbReference>